<keyword evidence="3" id="KW-1185">Reference proteome</keyword>
<evidence type="ECO:0000256" key="1">
    <source>
        <dbReference type="SAM" id="Phobius"/>
    </source>
</evidence>
<gene>
    <name evidence="2" type="ORF">ADEAN_001047800</name>
</gene>
<sequence length="60" mass="6605">MAHPDLQKPARFLYAPFGRGMIFLFMGCCILGHHAGGWVVGIYNIVIGILSVVISFFHKG</sequence>
<keyword evidence="1" id="KW-0812">Transmembrane</keyword>
<feature type="transmembrane region" description="Helical" evidence="1">
    <location>
        <begin position="12"/>
        <end position="33"/>
    </location>
</feature>
<evidence type="ECO:0000313" key="3">
    <source>
        <dbReference type="Proteomes" id="UP000515908"/>
    </source>
</evidence>
<dbReference type="VEuPathDB" id="TriTrypDB:ADEAN_001047800"/>
<keyword evidence="1" id="KW-1133">Transmembrane helix</keyword>
<dbReference type="EMBL" id="LR877173">
    <property type="protein sequence ID" value="CAD2222922.1"/>
    <property type="molecule type" value="Genomic_DNA"/>
</dbReference>
<protein>
    <submittedName>
        <fullName evidence="2">COPI associated protein, putative</fullName>
    </submittedName>
</protein>
<dbReference type="OrthoDB" id="423534at2759"/>
<keyword evidence="1" id="KW-0472">Membrane</keyword>
<organism evidence="2 3">
    <name type="scientific">Angomonas deanei</name>
    <dbReference type="NCBI Taxonomy" id="59799"/>
    <lineage>
        <taxon>Eukaryota</taxon>
        <taxon>Discoba</taxon>
        <taxon>Euglenozoa</taxon>
        <taxon>Kinetoplastea</taxon>
        <taxon>Metakinetoplastina</taxon>
        <taxon>Trypanosomatida</taxon>
        <taxon>Trypanosomatidae</taxon>
        <taxon>Strigomonadinae</taxon>
        <taxon>Angomonas</taxon>
    </lineage>
</organism>
<evidence type="ECO:0000313" key="2">
    <source>
        <dbReference type="EMBL" id="CAD2222922.1"/>
    </source>
</evidence>
<accession>A0A7G2CXA8</accession>
<dbReference type="AlphaFoldDB" id="A0A7G2CXA8"/>
<reference evidence="2 3" key="1">
    <citation type="submission" date="2020-08" db="EMBL/GenBank/DDBJ databases">
        <authorList>
            <person name="Newling K."/>
            <person name="Davey J."/>
            <person name="Forrester S."/>
        </authorList>
    </citation>
    <scope>NUCLEOTIDE SEQUENCE [LARGE SCALE GENOMIC DNA]</scope>
    <source>
        <strain evidence="3">Crithidia deanei Carvalho (ATCC PRA-265)</strain>
    </source>
</reference>
<proteinExistence type="predicted"/>
<name>A0A7G2CXA8_9TRYP</name>
<dbReference type="Proteomes" id="UP000515908">
    <property type="component" value="Chromosome 29"/>
</dbReference>
<feature type="transmembrane region" description="Helical" evidence="1">
    <location>
        <begin position="39"/>
        <end position="57"/>
    </location>
</feature>